<dbReference type="SUPFAM" id="SSF50341">
    <property type="entry name" value="CheW-like"/>
    <property type="match status" value="1"/>
</dbReference>
<dbReference type="GO" id="GO:0006935">
    <property type="term" value="P:chemotaxis"/>
    <property type="evidence" value="ECO:0007669"/>
    <property type="project" value="InterPro"/>
</dbReference>
<feature type="domain" description="CheW-like" evidence="2">
    <location>
        <begin position="39"/>
        <end position="179"/>
    </location>
</feature>
<proteinExistence type="predicted"/>
<evidence type="ECO:0000313" key="4">
    <source>
        <dbReference type="Proteomes" id="UP000008139"/>
    </source>
</evidence>
<dbReference type="PANTHER" id="PTHR22617">
    <property type="entry name" value="CHEMOTAXIS SENSOR HISTIDINE KINASE-RELATED"/>
    <property type="match status" value="1"/>
</dbReference>
<accession>F2LTK5</accession>
<dbReference type="RefSeq" id="WP_013681374.1">
    <property type="nucleotide sequence ID" value="NC_015318.1"/>
</dbReference>
<keyword evidence="1" id="KW-0175">Coiled coil</keyword>
<organism evidence="3 4">
    <name type="scientific">Hippea maritima (strain ATCC 700847 / DSM 10411 / MH2)</name>
    <dbReference type="NCBI Taxonomy" id="760142"/>
    <lineage>
        <taxon>Bacteria</taxon>
        <taxon>Pseudomonadati</taxon>
        <taxon>Campylobacterota</taxon>
        <taxon>Desulfurellia</taxon>
        <taxon>Desulfurellales</taxon>
        <taxon>Hippeaceae</taxon>
        <taxon>Hippea</taxon>
    </lineage>
</organism>
<protein>
    <submittedName>
        <fullName evidence="3">CheW protein</fullName>
    </submittedName>
</protein>
<reference evidence="4" key="2">
    <citation type="submission" date="2011-03" db="EMBL/GenBank/DDBJ databases">
        <title>The complete genome of Hippea maritima DSM 10411.</title>
        <authorList>
            <consortium name="US DOE Joint Genome Institute (JGI-PGF)"/>
            <person name="Lucas S."/>
            <person name="Copeland A."/>
            <person name="Lapidus A."/>
            <person name="Bruce D."/>
            <person name="Goodwin L."/>
            <person name="Pitluck S."/>
            <person name="Peters L."/>
            <person name="Kyrpides N."/>
            <person name="Mavromatis K."/>
            <person name="Pagani I."/>
            <person name="Ivanova N."/>
            <person name="Mikhailova N."/>
            <person name="Lu M."/>
            <person name="Detter J.C."/>
            <person name="Tapia R."/>
            <person name="Han C."/>
            <person name="Land M."/>
            <person name="Hauser L."/>
            <person name="Markowitz V."/>
            <person name="Cheng J.-F."/>
            <person name="Hugenholtz P."/>
            <person name="Woyke T."/>
            <person name="Wu D."/>
            <person name="Spring S."/>
            <person name="Schroeder M."/>
            <person name="Brambilla E."/>
            <person name="Klenk H.-P."/>
            <person name="Eisen J.A."/>
        </authorList>
    </citation>
    <scope>NUCLEOTIDE SEQUENCE [LARGE SCALE GENOMIC DNA]</scope>
    <source>
        <strain evidence="4">ATCC 700847 / DSM 10411 / MH2</strain>
    </source>
</reference>
<dbReference type="STRING" id="760142.Hipma_0353"/>
<dbReference type="Pfam" id="PF01584">
    <property type="entry name" value="CheW"/>
    <property type="match status" value="1"/>
</dbReference>
<dbReference type="FunCoup" id="F2LTK5">
    <property type="interactions" value="133"/>
</dbReference>
<dbReference type="eggNOG" id="COG0835">
    <property type="taxonomic scope" value="Bacteria"/>
</dbReference>
<dbReference type="SMART" id="SM00260">
    <property type="entry name" value="CheW"/>
    <property type="match status" value="1"/>
</dbReference>
<sequence>MTAQNVDLFDKSLALNEDLEEEIAKKSQKSNAIIMKDEYEQVVGFILNQELFGVDILDVEEIIKPVDYTFVPNTKPFVLGVINLRGKIIPIVDLRVKFSFKIKPISADTRIIIISHEEYNVGFVVDKIEKVYYIEKKNIEPTPPNIPPSIEKYVKGVGKMPKNIITLLNIEELLHEGGSLYSKSLSKPAEVENG</sequence>
<keyword evidence="4" id="KW-1185">Reference proteome</keyword>
<gene>
    <name evidence="3" type="ordered locus">Hipma_0353</name>
</gene>
<feature type="coiled-coil region" evidence="1">
    <location>
        <begin position="9"/>
        <end position="36"/>
    </location>
</feature>
<name>F2LTK5_HIPMA</name>
<evidence type="ECO:0000313" key="3">
    <source>
        <dbReference type="EMBL" id="AEA33330.1"/>
    </source>
</evidence>
<dbReference type="KEGG" id="hmr:Hipma_0353"/>
<reference evidence="3 4" key="1">
    <citation type="journal article" date="2011" name="Stand. Genomic Sci.">
        <title>Complete genome sequence of the thermophilic sulfur-reducer Hippea maritima type strain (MH(2)).</title>
        <authorList>
            <person name="Huntemann M."/>
            <person name="Lu M."/>
            <person name="Nolan M."/>
            <person name="Lapidus A."/>
            <person name="Lucas S."/>
            <person name="Hammon N."/>
            <person name="Deshpande S."/>
            <person name="Cheng J.F."/>
            <person name="Tapia R."/>
            <person name="Han C."/>
            <person name="Goodwin L."/>
            <person name="Pitluck S."/>
            <person name="Liolios K."/>
            <person name="Pagani I."/>
            <person name="Ivanova N."/>
            <person name="Ovchinikova G."/>
            <person name="Pati A."/>
            <person name="Chen A."/>
            <person name="Palaniappan K."/>
            <person name="Land M."/>
            <person name="Hauser L."/>
            <person name="Jeffries C.D."/>
            <person name="Detter J.C."/>
            <person name="Brambilla E.M."/>
            <person name="Rohde M."/>
            <person name="Spring S."/>
            <person name="Goker M."/>
            <person name="Woyke T."/>
            <person name="Bristow J."/>
            <person name="Eisen J.A."/>
            <person name="Markowitz V."/>
            <person name="Hugenholtz P."/>
            <person name="Kyrpides N.C."/>
            <person name="Klenk H.P."/>
            <person name="Mavromatis K."/>
        </authorList>
    </citation>
    <scope>NUCLEOTIDE SEQUENCE [LARGE SCALE GENOMIC DNA]</scope>
    <source>
        <strain evidence="4">ATCC 700847 / DSM 10411 / MH2</strain>
    </source>
</reference>
<dbReference type="HOGENOM" id="CLU_048995_1_2_7"/>
<dbReference type="InterPro" id="IPR002545">
    <property type="entry name" value="CheW-lke_dom"/>
</dbReference>
<evidence type="ECO:0000256" key="1">
    <source>
        <dbReference type="SAM" id="Coils"/>
    </source>
</evidence>
<dbReference type="PROSITE" id="PS50851">
    <property type="entry name" value="CHEW"/>
    <property type="match status" value="1"/>
</dbReference>
<dbReference type="AlphaFoldDB" id="F2LTK5"/>
<dbReference type="OrthoDB" id="9790406at2"/>
<dbReference type="EMBL" id="CP002606">
    <property type="protein sequence ID" value="AEA33330.1"/>
    <property type="molecule type" value="Genomic_DNA"/>
</dbReference>
<dbReference type="CDD" id="cd00732">
    <property type="entry name" value="CheW"/>
    <property type="match status" value="1"/>
</dbReference>
<dbReference type="Gene3D" id="2.30.30.40">
    <property type="entry name" value="SH3 Domains"/>
    <property type="match status" value="1"/>
</dbReference>
<dbReference type="PANTHER" id="PTHR22617:SF23">
    <property type="entry name" value="CHEMOTAXIS PROTEIN CHEW"/>
    <property type="match status" value="1"/>
</dbReference>
<dbReference type="GO" id="GO:0007165">
    <property type="term" value="P:signal transduction"/>
    <property type="evidence" value="ECO:0007669"/>
    <property type="project" value="InterPro"/>
</dbReference>
<dbReference type="Gene3D" id="2.40.50.180">
    <property type="entry name" value="CheA-289, Domain 4"/>
    <property type="match status" value="1"/>
</dbReference>
<dbReference type="InterPro" id="IPR039315">
    <property type="entry name" value="CheW"/>
</dbReference>
<dbReference type="InterPro" id="IPR036061">
    <property type="entry name" value="CheW-like_dom_sf"/>
</dbReference>
<dbReference type="Proteomes" id="UP000008139">
    <property type="component" value="Chromosome"/>
</dbReference>
<dbReference type="GO" id="GO:0005829">
    <property type="term" value="C:cytosol"/>
    <property type="evidence" value="ECO:0007669"/>
    <property type="project" value="TreeGrafter"/>
</dbReference>
<dbReference type="InParanoid" id="F2LTK5"/>
<evidence type="ECO:0000259" key="2">
    <source>
        <dbReference type="PROSITE" id="PS50851"/>
    </source>
</evidence>